<name>A0ABS6XDV9_9BACT</name>
<feature type="transmembrane region" description="Helical" evidence="1">
    <location>
        <begin position="113"/>
        <end position="134"/>
    </location>
</feature>
<reference evidence="2 3" key="1">
    <citation type="submission" date="2021-07" db="EMBL/GenBank/DDBJ databases">
        <authorList>
            <person name="Kim M.K."/>
        </authorList>
    </citation>
    <scope>NUCLEOTIDE SEQUENCE [LARGE SCALE GENOMIC DNA]</scope>
    <source>
        <strain evidence="2 3">HLY7-15</strain>
    </source>
</reference>
<protein>
    <recommendedName>
        <fullName evidence="4">Lantibiotic ABC transporter permease</fullName>
    </recommendedName>
</protein>
<evidence type="ECO:0008006" key="4">
    <source>
        <dbReference type="Google" id="ProtNLM"/>
    </source>
</evidence>
<evidence type="ECO:0000256" key="1">
    <source>
        <dbReference type="SAM" id="Phobius"/>
    </source>
</evidence>
<dbReference type="Proteomes" id="UP000774935">
    <property type="component" value="Unassembled WGS sequence"/>
</dbReference>
<dbReference type="PANTHER" id="PTHR33802">
    <property type="entry name" value="SI:CH211-161H7.5-RELATED"/>
    <property type="match status" value="1"/>
</dbReference>
<keyword evidence="3" id="KW-1185">Reference proteome</keyword>
<gene>
    <name evidence="2" type="ORF">KYK27_13760</name>
</gene>
<evidence type="ECO:0000313" key="3">
    <source>
        <dbReference type="Proteomes" id="UP000774935"/>
    </source>
</evidence>
<sequence length="270" mass="30062">MKRIRILAICNAIFFLLHLVPAQLTQLKLLSGQTIGEVSDKYFTLFTPAGITFAIWGVIYLALAAFCIYHLVKAFKENATHEANRAISRMGYLFIINSLATGLWTIAWVHEWLLVSVGLMLVQLVTLILIQLTVGIYNPKRSAASRWFTQFPLSIYFGWICIATVANISATLVGYGWHGFGLSPEFWTMLMIAVATGITIFVVLNRRNAFVGLVTIWAFYGIILKHKALSLTSGSDIITTAWLCLALVALSVLFIVYRNMFQSKTALSVG</sequence>
<dbReference type="RefSeq" id="WP_199110614.1">
    <property type="nucleotide sequence ID" value="NZ_JAHWXQ010000003.1"/>
</dbReference>
<comment type="caution">
    <text evidence="2">The sequence shown here is derived from an EMBL/GenBank/DDBJ whole genome shotgun (WGS) entry which is preliminary data.</text>
</comment>
<feature type="transmembrane region" description="Helical" evidence="1">
    <location>
        <begin position="237"/>
        <end position="257"/>
    </location>
</feature>
<keyword evidence="1" id="KW-0812">Transmembrane</keyword>
<feature type="transmembrane region" description="Helical" evidence="1">
    <location>
        <begin position="186"/>
        <end position="204"/>
    </location>
</feature>
<evidence type="ECO:0000313" key="2">
    <source>
        <dbReference type="EMBL" id="MBW3366124.1"/>
    </source>
</evidence>
<keyword evidence="1" id="KW-1133">Transmembrane helix</keyword>
<keyword evidence="1" id="KW-0472">Membrane</keyword>
<proteinExistence type="predicted"/>
<feature type="transmembrane region" description="Helical" evidence="1">
    <location>
        <begin position="90"/>
        <end position="107"/>
    </location>
</feature>
<dbReference type="PANTHER" id="PTHR33802:SF1">
    <property type="entry name" value="XK-RELATED PROTEIN"/>
    <property type="match status" value="1"/>
</dbReference>
<dbReference type="EMBL" id="JAHWXQ010000003">
    <property type="protein sequence ID" value="MBW3366124.1"/>
    <property type="molecule type" value="Genomic_DNA"/>
</dbReference>
<accession>A0ABS6XDV9</accession>
<feature type="transmembrane region" description="Helical" evidence="1">
    <location>
        <begin position="46"/>
        <end position="69"/>
    </location>
</feature>
<feature type="transmembrane region" description="Helical" evidence="1">
    <location>
        <begin position="209"/>
        <end position="225"/>
    </location>
</feature>
<feature type="transmembrane region" description="Helical" evidence="1">
    <location>
        <begin position="155"/>
        <end position="180"/>
    </location>
</feature>
<organism evidence="2 3">
    <name type="scientific">Pontibacter populi</name>
    <dbReference type="NCBI Taxonomy" id="890055"/>
    <lineage>
        <taxon>Bacteria</taxon>
        <taxon>Pseudomonadati</taxon>
        <taxon>Bacteroidota</taxon>
        <taxon>Cytophagia</taxon>
        <taxon>Cytophagales</taxon>
        <taxon>Hymenobacteraceae</taxon>
        <taxon>Pontibacter</taxon>
    </lineage>
</organism>